<gene>
    <name evidence="1" type="ORF">ACFSUN_14905</name>
</gene>
<dbReference type="EMBL" id="JBHUMX010000041">
    <property type="protein sequence ID" value="MFD2630074.1"/>
    <property type="molecule type" value="Genomic_DNA"/>
</dbReference>
<protein>
    <submittedName>
        <fullName evidence="1">Uncharacterized protein</fullName>
    </submittedName>
</protein>
<proteinExistence type="predicted"/>
<evidence type="ECO:0000313" key="2">
    <source>
        <dbReference type="Proteomes" id="UP001597451"/>
    </source>
</evidence>
<accession>A0ABW5Q376</accession>
<comment type="caution">
    <text evidence="1">The sequence shown here is derived from an EMBL/GenBank/DDBJ whole genome shotgun (WGS) entry which is preliminary data.</text>
</comment>
<dbReference type="RefSeq" id="WP_379562950.1">
    <property type="nucleotide sequence ID" value="NZ_JBHUMX010000041.1"/>
</dbReference>
<keyword evidence="2" id="KW-1185">Reference proteome</keyword>
<evidence type="ECO:0000313" key="1">
    <source>
        <dbReference type="EMBL" id="MFD2630074.1"/>
    </source>
</evidence>
<dbReference type="Proteomes" id="UP001597451">
    <property type="component" value="Unassembled WGS sequence"/>
</dbReference>
<sequence length="285" mass="32613">MTIPTYKKIDPTSREKKVWDDIECLEYEFTHGKTTFNCPKVVPAGAEDDFCLPEDCPERIPQKKFPSANTSLPPKEFEEVRECIETANELLLALALGMDDEVDDGAEEELEEGRKRALQLSLRSLREQLVTVHFSCKGKKEKISGCFMDAGLDFIILENAETKNITVLPTARVLSIQFDDEEEAVARENEQELLTINPCLRRNLTFHFGEVVTKSPFLLNLFFGLNLKMFLDSYLGYYCYVKTDVDEYELDGTLEMVKDNFMSIGKYGEKFGIDYDVVCVIELEE</sequence>
<organism evidence="1 2">
    <name type="scientific">Oceanobacillus kapialis</name>
    <dbReference type="NCBI Taxonomy" id="481353"/>
    <lineage>
        <taxon>Bacteria</taxon>
        <taxon>Bacillati</taxon>
        <taxon>Bacillota</taxon>
        <taxon>Bacilli</taxon>
        <taxon>Bacillales</taxon>
        <taxon>Bacillaceae</taxon>
        <taxon>Oceanobacillus</taxon>
    </lineage>
</organism>
<name>A0ABW5Q376_9BACI</name>
<reference evidence="2" key="1">
    <citation type="journal article" date="2019" name="Int. J. Syst. Evol. Microbiol.">
        <title>The Global Catalogue of Microorganisms (GCM) 10K type strain sequencing project: providing services to taxonomists for standard genome sequencing and annotation.</title>
        <authorList>
            <consortium name="The Broad Institute Genomics Platform"/>
            <consortium name="The Broad Institute Genome Sequencing Center for Infectious Disease"/>
            <person name="Wu L."/>
            <person name="Ma J."/>
        </authorList>
    </citation>
    <scope>NUCLEOTIDE SEQUENCE [LARGE SCALE GENOMIC DNA]</scope>
    <source>
        <strain evidence="2">TISTR 1858</strain>
    </source>
</reference>